<dbReference type="STRING" id="318479.A0A0N4U560"/>
<dbReference type="EMBL" id="UYYG01001155">
    <property type="protein sequence ID" value="VDN56353.1"/>
    <property type="molecule type" value="Genomic_DNA"/>
</dbReference>
<sequence>MFDALLQTTWDTANPNATVSGIPSIETKADWSNITPNNRWGIGAAAGGQWPVQTGGSSDWGHPRHDAAPWGSSGQPHPAALVPGVPSGSWGPGQPGLPVAVDQYDPNPQTPGPWVAPQPTEMNNDMMWHDPNPKQKKVQRDMGTSFWGDPSAQQTEIRRWKEADLDDYSHVPYAAPSGGDWSNIPVSSGPISNNITPPSDANTWVKTPPTIALRFTDAADRWSTQTQGDNCADNNHQQPSDVVTISSPLDSIDCVRSNNNNFYTNTEQVVDRLRRLVAKGFIDTSIFNRPLTSDVIIAINTMLSKCGKLQQLQKNLQHTLQMGPSQKNNIHDLQTESDRLQFEIKNINADIIQLKTTLSEHAKNVQAVNGTTQFTTSDGQSRLNQWKQANIDGNMDKIPIPDLQSLLASTSNLSLEDAANWQTGSLDWSTPGNMVPSRGNVDMMESKVDSSGGIDKTTNSSSHSPEENVTPPVDNGPPEFVPGKQWIWRDPKKVAEDPNAKPGDCKPSPFLSSSTLQANAASNIKQSSYVNDVTANKNPYVGWNNPTSAFSNEMWASRPRAPVGQTFSSRLPPTPLPQANIPRSPMVSYQQMPLSTNWVSVHLHGMNDKQMVAMCNKIVGVYLFVCPPGSPFVYIKFTDSAEVAINRLKNEAPYLQLKIVSESEIERLMKMRGGVGGSPIMTMNVSTTWGGTNQALINDPSSFSWSFGGAQLTGDLMQQPHIFHNDDLSRPY</sequence>
<organism evidence="3 5">
    <name type="scientific">Dracunculus medinensis</name>
    <name type="common">Guinea worm</name>
    <dbReference type="NCBI Taxonomy" id="318479"/>
    <lineage>
        <taxon>Eukaryota</taxon>
        <taxon>Metazoa</taxon>
        <taxon>Ecdysozoa</taxon>
        <taxon>Nematoda</taxon>
        <taxon>Chromadorea</taxon>
        <taxon>Rhabditida</taxon>
        <taxon>Spirurina</taxon>
        <taxon>Dracunculoidea</taxon>
        <taxon>Dracunculidae</taxon>
        <taxon>Dracunculus</taxon>
    </lineage>
</organism>
<proteinExistence type="predicted"/>
<dbReference type="AlphaFoldDB" id="A0A0N4U560"/>
<protein>
    <submittedName>
        <fullName evidence="5">RRM domain-containing protein</fullName>
    </submittedName>
</protein>
<name>A0A0N4U560_DRAME</name>
<feature type="region of interest" description="Disordered" evidence="1">
    <location>
        <begin position="443"/>
        <end position="478"/>
    </location>
</feature>
<evidence type="ECO:0000313" key="5">
    <source>
        <dbReference type="WBParaSite" id="DME_0000196601-mRNA-1"/>
    </source>
</evidence>
<dbReference type="WBParaSite" id="DME_0000196601-mRNA-1">
    <property type="protein sequence ID" value="DME_0000196601-mRNA-1"/>
    <property type="gene ID" value="DME_0000196601"/>
</dbReference>
<evidence type="ECO:0000313" key="2">
    <source>
        <dbReference type="EMBL" id="VDN56353.1"/>
    </source>
</evidence>
<reference evidence="2 4" key="2">
    <citation type="submission" date="2018-11" db="EMBL/GenBank/DDBJ databases">
        <authorList>
            <consortium name="Pathogen Informatics"/>
        </authorList>
    </citation>
    <scope>NUCLEOTIDE SEQUENCE [LARGE SCALE GENOMIC DNA]</scope>
</reference>
<feature type="region of interest" description="Disordered" evidence="1">
    <location>
        <begin position="47"/>
        <end position="76"/>
    </location>
</feature>
<dbReference type="OrthoDB" id="5919166at2759"/>
<dbReference type="Proteomes" id="UP000274756">
    <property type="component" value="Unassembled WGS sequence"/>
</dbReference>
<evidence type="ECO:0000313" key="4">
    <source>
        <dbReference type="Proteomes" id="UP000274756"/>
    </source>
</evidence>
<keyword evidence="4" id="KW-1185">Reference proteome</keyword>
<dbReference type="Proteomes" id="UP000038040">
    <property type="component" value="Unplaced"/>
</dbReference>
<evidence type="ECO:0000256" key="1">
    <source>
        <dbReference type="SAM" id="MobiDB-lite"/>
    </source>
</evidence>
<gene>
    <name evidence="2" type="ORF">DME_LOCUS6326</name>
</gene>
<reference evidence="5" key="1">
    <citation type="submission" date="2017-02" db="UniProtKB">
        <authorList>
            <consortium name="WormBaseParasite"/>
        </authorList>
    </citation>
    <scope>IDENTIFICATION</scope>
</reference>
<evidence type="ECO:0000313" key="3">
    <source>
        <dbReference type="Proteomes" id="UP000038040"/>
    </source>
</evidence>
<accession>A0A0N4U560</accession>